<organism evidence="12 13">
    <name type="scientific">Maudiozyma humilis</name>
    <name type="common">Sour dough yeast</name>
    <name type="synonym">Kazachstania humilis</name>
    <dbReference type="NCBI Taxonomy" id="51915"/>
    <lineage>
        <taxon>Eukaryota</taxon>
        <taxon>Fungi</taxon>
        <taxon>Dikarya</taxon>
        <taxon>Ascomycota</taxon>
        <taxon>Saccharomycotina</taxon>
        <taxon>Saccharomycetes</taxon>
        <taxon>Saccharomycetales</taxon>
        <taxon>Saccharomycetaceae</taxon>
        <taxon>Maudiozyma</taxon>
    </lineage>
</organism>
<keyword evidence="13" id="KW-1185">Reference proteome</keyword>
<keyword evidence="4" id="KW-0479">Metal-binding</keyword>
<feature type="compositionally biased region" description="Basic residues" evidence="9">
    <location>
        <begin position="160"/>
        <end position="172"/>
    </location>
</feature>
<evidence type="ECO:0000256" key="3">
    <source>
        <dbReference type="ARBA" id="ARBA00021616"/>
    </source>
</evidence>
<feature type="region of interest" description="Disordered" evidence="9">
    <location>
        <begin position="337"/>
        <end position="356"/>
    </location>
</feature>
<comment type="function">
    <text evidence="1">Negative regulator of transcription elongation.</text>
</comment>
<keyword evidence="5 8" id="KW-0863">Zinc-finger</keyword>
<feature type="compositionally biased region" description="Acidic residues" evidence="9">
    <location>
        <begin position="145"/>
        <end position="155"/>
    </location>
</feature>
<gene>
    <name evidence="12" type="ORF">DAKH74_002200</name>
</gene>
<dbReference type="InterPro" id="IPR019786">
    <property type="entry name" value="Zinc_finger_PHD-type_CS"/>
</dbReference>
<dbReference type="SUPFAM" id="SSF57903">
    <property type="entry name" value="FYVE/PHD zinc finger"/>
    <property type="match status" value="1"/>
</dbReference>
<comment type="similarity">
    <text evidence="2">Belongs to the BYE1 family.</text>
</comment>
<keyword evidence="6" id="KW-0862">Zinc</keyword>
<dbReference type="SMART" id="SM00249">
    <property type="entry name" value="PHD"/>
    <property type="match status" value="1"/>
</dbReference>
<dbReference type="InterPro" id="IPR013083">
    <property type="entry name" value="Znf_RING/FYVE/PHD"/>
</dbReference>
<evidence type="ECO:0000256" key="4">
    <source>
        <dbReference type="ARBA" id="ARBA00022723"/>
    </source>
</evidence>
<feature type="domain" description="PHD-type" evidence="10">
    <location>
        <begin position="34"/>
        <end position="97"/>
    </location>
</feature>
<accession>A0AAV5RPX0</accession>
<dbReference type="Proteomes" id="UP001377567">
    <property type="component" value="Unassembled WGS sequence"/>
</dbReference>
<dbReference type="InterPro" id="IPR019787">
    <property type="entry name" value="Znf_PHD-finger"/>
</dbReference>
<proteinExistence type="inferred from homology"/>
<dbReference type="Pfam" id="PF07500">
    <property type="entry name" value="TFIIS_M"/>
    <property type="match status" value="1"/>
</dbReference>
<feature type="region of interest" description="Disordered" evidence="9">
    <location>
        <begin position="365"/>
        <end position="399"/>
    </location>
</feature>
<keyword evidence="7" id="KW-0539">Nucleus</keyword>
<dbReference type="PROSITE" id="PS51321">
    <property type="entry name" value="TFIIS_CENTRAL"/>
    <property type="match status" value="1"/>
</dbReference>
<evidence type="ECO:0000313" key="13">
    <source>
        <dbReference type="Proteomes" id="UP001377567"/>
    </source>
</evidence>
<dbReference type="PANTHER" id="PTHR11477:SF0">
    <property type="entry name" value="IP08861P-RELATED"/>
    <property type="match status" value="1"/>
</dbReference>
<dbReference type="GO" id="GO:0006351">
    <property type="term" value="P:DNA-templated transcription"/>
    <property type="evidence" value="ECO:0007669"/>
    <property type="project" value="InterPro"/>
</dbReference>
<evidence type="ECO:0000313" key="12">
    <source>
        <dbReference type="EMBL" id="GMM53604.1"/>
    </source>
</evidence>
<dbReference type="Gene3D" id="3.30.40.10">
    <property type="entry name" value="Zinc/RING finger domain, C3HC4 (zinc finger)"/>
    <property type="match status" value="1"/>
</dbReference>
<dbReference type="GO" id="GO:0005634">
    <property type="term" value="C:nucleus"/>
    <property type="evidence" value="ECO:0007669"/>
    <property type="project" value="TreeGrafter"/>
</dbReference>
<dbReference type="InterPro" id="IPR001965">
    <property type="entry name" value="Znf_PHD"/>
</dbReference>
<dbReference type="AlphaFoldDB" id="A0AAV5RPX0"/>
<feature type="compositionally biased region" description="Low complexity" evidence="9">
    <location>
        <begin position="383"/>
        <end position="397"/>
    </location>
</feature>
<evidence type="ECO:0000256" key="5">
    <source>
        <dbReference type="ARBA" id="ARBA00022771"/>
    </source>
</evidence>
<dbReference type="SUPFAM" id="SSF46942">
    <property type="entry name" value="Elongation factor TFIIS domain 2"/>
    <property type="match status" value="1"/>
</dbReference>
<dbReference type="InterPro" id="IPR011011">
    <property type="entry name" value="Znf_FYVE_PHD"/>
</dbReference>
<dbReference type="PROSITE" id="PS50016">
    <property type="entry name" value="ZF_PHD_2"/>
    <property type="match status" value="1"/>
</dbReference>
<dbReference type="PANTHER" id="PTHR11477">
    <property type="entry name" value="TRANSCRIPTION FACTOR S-II ZINC FINGER DOMAIN-CONTAINING PROTEIN"/>
    <property type="match status" value="1"/>
</dbReference>
<dbReference type="EMBL" id="BTGD01000001">
    <property type="protein sequence ID" value="GMM53604.1"/>
    <property type="molecule type" value="Genomic_DNA"/>
</dbReference>
<evidence type="ECO:0000256" key="7">
    <source>
        <dbReference type="ARBA" id="ARBA00023242"/>
    </source>
</evidence>
<evidence type="ECO:0000256" key="1">
    <source>
        <dbReference type="ARBA" id="ARBA00002311"/>
    </source>
</evidence>
<dbReference type="InterPro" id="IPR036575">
    <property type="entry name" value="TFIIS_cen_dom_sf"/>
</dbReference>
<feature type="compositionally biased region" description="Acidic residues" evidence="9">
    <location>
        <begin position="110"/>
        <end position="137"/>
    </location>
</feature>
<protein>
    <recommendedName>
        <fullName evidence="3">Transcription factor BYE1</fullName>
    </recommendedName>
</protein>
<feature type="region of interest" description="Disordered" evidence="9">
    <location>
        <begin position="102"/>
        <end position="211"/>
    </location>
</feature>
<evidence type="ECO:0000256" key="2">
    <source>
        <dbReference type="ARBA" id="ARBA00011050"/>
    </source>
</evidence>
<reference evidence="12 13" key="1">
    <citation type="journal article" date="2023" name="Elife">
        <title>Identification of key yeast species and microbe-microbe interactions impacting larval growth of Drosophila in the wild.</title>
        <authorList>
            <person name="Mure A."/>
            <person name="Sugiura Y."/>
            <person name="Maeda R."/>
            <person name="Honda K."/>
            <person name="Sakurai N."/>
            <person name="Takahashi Y."/>
            <person name="Watada M."/>
            <person name="Katoh T."/>
            <person name="Gotoh A."/>
            <person name="Gotoh Y."/>
            <person name="Taniguchi I."/>
            <person name="Nakamura K."/>
            <person name="Hayashi T."/>
            <person name="Katayama T."/>
            <person name="Uemura T."/>
            <person name="Hattori Y."/>
        </authorList>
    </citation>
    <scope>NUCLEOTIDE SEQUENCE [LARGE SCALE GENOMIC DNA]</scope>
    <source>
        <strain evidence="12 13">KH-74</strain>
    </source>
</reference>
<comment type="caution">
    <text evidence="12">The sequence shown here is derived from an EMBL/GenBank/DDBJ whole genome shotgun (WGS) entry which is preliminary data.</text>
</comment>
<dbReference type="SMART" id="SM00510">
    <property type="entry name" value="TFS2M"/>
    <property type="match status" value="1"/>
</dbReference>
<sequence length="574" mass="63889">MSVRASTRATRGQNRYREQVLKEEAAYTPHPAEVVHCTPCGANDDNYNEDNDPHGEMVQCDGCDTWQHIVCMTDGGSDIAPCLDAQQKYYCERCRPERYAHRKSEHTDDAQGDVDPDSGADSGADADSDDAYVEDESAAARAADDDFLDNDGIDEDMTHKNRQTRRDRKRKLPQAVVITAPPANTPKRAKMASKKALPASPLAPTDPNTKTREGAKKMFVTLFEKYVVLDTVAANAYHLPEGECPASVAPALAATLEGALYEYCYNTETKQLSPVYKEQVRRLFSNLKDKKNAVLKSHVVNGTLAPAKLVRMNINELANPDLQEFKVAEDAKSLKKITIEEEPAPQNQTDDSDEFNNDVIYEMNNIRRRSTDEESKSGPGGPESPITIPSTSESIIIPDDEPLSDNVALKRVKINYDEAGWSIDGFLKYLGSSKEMDKSIYRNAADDGKLQVEGKLSSDKAFKYLNDVKSFRNVVTYQFVKPVDFSATENMNSMVDSLLMCSKVLGLTPKKKYERVIYIIPAENNVVPPVLEKIYESDPSVLTSQIEKFDKALFVVFLIKPELVPERKEGSATL</sequence>
<dbReference type="Gene3D" id="1.10.472.30">
    <property type="entry name" value="Transcription elongation factor S-II, central domain"/>
    <property type="match status" value="1"/>
</dbReference>
<dbReference type="InterPro" id="IPR003618">
    <property type="entry name" value="TFIIS_cen_dom"/>
</dbReference>
<name>A0AAV5RPX0_MAUHU</name>
<dbReference type="GO" id="GO:0008270">
    <property type="term" value="F:zinc ion binding"/>
    <property type="evidence" value="ECO:0007669"/>
    <property type="project" value="UniProtKB-KW"/>
</dbReference>
<evidence type="ECO:0000259" key="10">
    <source>
        <dbReference type="PROSITE" id="PS50016"/>
    </source>
</evidence>
<evidence type="ECO:0000256" key="9">
    <source>
        <dbReference type="SAM" id="MobiDB-lite"/>
    </source>
</evidence>
<evidence type="ECO:0000256" key="6">
    <source>
        <dbReference type="ARBA" id="ARBA00022833"/>
    </source>
</evidence>
<evidence type="ECO:0000259" key="11">
    <source>
        <dbReference type="PROSITE" id="PS51321"/>
    </source>
</evidence>
<feature type="domain" description="TFIIS central" evidence="11">
    <location>
        <begin position="211"/>
        <end position="345"/>
    </location>
</feature>
<evidence type="ECO:0000256" key="8">
    <source>
        <dbReference type="PROSITE-ProRule" id="PRU00146"/>
    </source>
</evidence>
<dbReference type="PROSITE" id="PS01359">
    <property type="entry name" value="ZF_PHD_1"/>
    <property type="match status" value="1"/>
</dbReference>